<dbReference type="GO" id="GO:0003700">
    <property type="term" value="F:DNA-binding transcription factor activity"/>
    <property type="evidence" value="ECO:0007669"/>
    <property type="project" value="TreeGrafter"/>
</dbReference>
<dbReference type="EMBL" id="OUUY01000076">
    <property type="protein sequence ID" value="SPQ00719.1"/>
    <property type="molecule type" value="Genomic_DNA"/>
</dbReference>
<dbReference type="InterPro" id="IPR000944">
    <property type="entry name" value="Tscrpt_reg_Rrf2"/>
</dbReference>
<sequence length="182" mass="20221">MRNRSLGLEIILDRFTRVFYFIGMLRLSTKGQYGVRAMYEIARGYSRGPITIKEISERQEVSVAYLEQILNTLRKAGIINSVKGPGGGYVLSRDPDSISIGAILRELEGPVAITSCLDPREGCMRVEGCVTHLLWKALGQNIESFLDKMTLMDLLKGNQFIDLQGNIGRKKTGKGTAHSLAR</sequence>
<name>A0A2U3QH99_9BACT</name>
<dbReference type="GO" id="GO:0003677">
    <property type="term" value="F:DNA binding"/>
    <property type="evidence" value="ECO:0007669"/>
    <property type="project" value="UniProtKB-KW"/>
</dbReference>
<proteinExistence type="predicted"/>
<dbReference type="PANTHER" id="PTHR33221">
    <property type="entry name" value="WINGED HELIX-TURN-HELIX TRANSCRIPTIONAL REGULATOR, RRF2 FAMILY"/>
    <property type="match status" value="1"/>
</dbReference>
<evidence type="ECO:0000313" key="3">
    <source>
        <dbReference type="Proteomes" id="UP000245125"/>
    </source>
</evidence>
<dbReference type="Gene3D" id="1.10.10.10">
    <property type="entry name" value="Winged helix-like DNA-binding domain superfamily/Winged helix DNA-binding domain"/>
    <property type="match status" value="1"/>
</dbReference>
<dbReference type="GO" id="GO:0005829">
    <property type="term" value="C:cytosol"/>
    <property type="evidence" value="ECO:0007669"/>
    <property type="project" value="TreeGrafter"/>
</dbReference>
<dbReference type="AlphaFoldDB" id="A0A2U3QH99"/>
<dbReference type="PROSITE" id="PS51197">
    <property type="entry name" value="HTH_RRF2_2"/>
    <property type="match status" value="1"/>
</dbReference>
<reference evidence="3" key="1">
    <citation type="submission" date="2018-03" db="EMBL/GenBank/DDBJ databases">
        <authorList>
            <person name="Zecchin S."/>
        </authorList>
    </citation>
    <scope>NUCLEOTIDE SEQUENCE [LARGE SCALE GENOMIC DNA]</scope>
</reference>
<dbReference type="InterPro" id="IPR036388">
    <property type="entry name" value="WH-like_DNA-bd_sf"/>
</dbReference>
<keyword evidence="3" id="KW-1185">Reference proteome</keyword>
<evidence type="ECO:0000256" key="1">
    <source>
        <dbReference type="ARBA" id="ARBA00023125"/>
    </source>
</evidence>
<dbReference type="Proteomes" id="UP000245125">
    <property type="component" value="Unassembled WGS sequence"/>
</dbReference>
<evidence type="ECO:0000313" key="2">
    <source>
        <dbReference type="EMBL" id="SPQ00719.1"/>
    </source>
</evidence>
<dbReference type="InterPro" id="IPR030489">
    <property type="entry name" value="TR_Rrf2-type_CS"/>
</dbReference>
<dbReference type="Pfam" id="PF02082">
    <property type="entry name" value="Rrf2"/>
    <property type="match status" value="1"/>
</dbReference>
<accession>A0A2U3QH99</accession>
<keyword evidence="1" id="KW-0238">DNA-binding</keyword>
<dbReference type="SUPFAM" id="SSF46785">
    <property type="entry name" value="Winged helix' DNA-binding domain"/>
    <property type="match status" value="1"/>
</dbReference>
<organism evidence="2 3">
    <name type="scientific">Candidatus Sulfobium mesophilum</name>
    <dbReference type="NCBI Taxonomy" id="2016548"/>
    <lineage>
        <taxon>Bacteria</taxon>
        <taxon>Pseudomonadati</taxon>
        <taxon>Nitrospirota</taxon>
        <taxon>Nitrospiria</taxon>
        <taxon>Nitrospirales</taxon>
        <taxon>Nitrospiraceae</taxon>
        <taxon>Candidatus Sulfobium</taxon>
    </lineage>
</organism>
<gene>
    <name evidence="2" type="ORF">NBG4_300026</name>
</gene>
<dbReference type="PROSITE" id="PS01332">
    <property type="entry name" value="HTH_RRF2_1"/>
    <property type="match status" value="1"/>
</dbReference>
<protein>
    <submittedName>
        <fullName evidence="2">HTH-type transcriptional regulator IscR (Modular protein)</fullName>
    </submittedName>
</protein>
<dbReference type="InterPro" id="IPR036390">
    <property type="entry name" value="WH_DNA-bd_sf"/>
</dbReference>
<dbReference type="PANTHER" id="PTHR33221:SF5">
    <property type="entry name" value="HTH-TYPE TRANSCRIPTIONAL REGULATOR ISCR"/>
    <property type="match status" value="1"/>
</dbReference>
<dbReference type="NCBIfam" id="TIGR00738">
    <property type="entry name" value="rrf2_super"/>
    <property type="match status" value="1"/>
</dbReference>